<keyword evidence="5 9" id="KW-0799">Topoisomerase</keyword>
<keyword evidence="4 9" id="KW-0067">ATP-binding</keyword>
<evidence type="ECO:0000313" key="12">
    <source>
        <dbReference type="EMBL" id="CEI58824.1"/>
    </source>
</evidence>
<accession>A0A8D9NB08</accession>
<dbReference type="InterPro" id="IPR050220">
    <property type="entry name" value="Type_II_DNA_Topoisomerases"/>
</dbReference>
<feature type="active site" description="O-(5'-phospho-DNA)-tyrosine intermediate" evidence="9 10">
    <location>
        <position position="127"/>
    </location>
</feature>
<organism evidence="12 13">
    <name type="scientific">Candidatus Portiera aleyrodidarum</name>
    <name type="common">primary endosymbiont of Bemisia tabaci</name>
    <dbReference type="NCBI Taxonomy" id="91844"/>
    <lineage>
        <taxon>Bacteria</taxon>
        <taxon>Pseudomonadati</taxon>
        <taxon>Pseudomonadota</taxon>
        <taxon>Gammaproteobacteria</taxon>
        <taxon>Candidatus Johnevansiales</taxon>
        <taxon>Candidatus Johnevansiaceae</taxon>
        <taxon>Candidatus Portiera</taxon>
    </lineage>
</organism>
<keyword evidence="7 9" id="KW-0413">Isomerase</keyword>
<dbReference type="FunFam" id="1.10.268.10:FF:000001">
    <property type="entry name" value="DNA gyrase subunit A"/>
    <property type="match status" value="1"/>
</dbReference>
<comment type="miscellaneous">
    <text evidence="9">Few gyrases are as efficient as E.coli at forming negative supercoils. Not all organisms have 2 type II topoisomerases; in organisms with a single type II topoisomerase this enzyme also has to decatenate newly replicated chromosomes.</text>
</comment>
<dbReference type="FunFam" id="2.120.10.90:FF:000005">
    <property type="entry name" value="DNA topoisomerase 4 subunit A"/>
    <property type="match status" value="1"/>
</dbReference>
<dbReference type="NCBIfam" id="TIGR01063">
    <property type="entry name" value="gyrA"/>
    <property type="match status" value="1"/>
</dbReference>
<dbReference type="PANTHER" id="PTHR43493:SF5">
    <property type="entry name" value="DNA GYRASE SUBUNIT A, CHLOROPLASTIC_MITOCHONDRIAL"/>
    <property type="match status" value="1"/>
</dbReference>
<dbReference type="PANTHER" id="PTHR43493">
    <property type="entry name" value="DNA GYRASE/TOPOISOMERASE SUBUNIT A"/>
    <property type="match status" value="1"/>
</dbReference>
<feature type="short sequence motif" description="GyrA-box" evidence="9">
    <location>
        <begin position="546"/>
        <end position="552"/>
    </location>
</feature>
<dbReference type="InterPro" id="IPR013757">
    <property type="entry name" value="Topo_IIA_A_a_sf"/>
</dbReference>
<protein>
    <recommendedName>
        <fullName evidence="9">DNA gyrase subunit A</fullName>
        <ecNumber evidence="9">5.6.2.2</ecNumber>
    </recommendedName>
</protein>
<dbReference type="Pfam" id="PF03989">
    <property type="entry name" value="DNA_gyraseA_C"/>
    <property type="match status" value="6"/>
</dbReference>
<dbReference type="NCBIfam" id="NF004043">
    <property type="entry name" value="PRK05560.1"/>
    <property type="match status" value="1"/>
</dbReference>
<evidence type="ECO:0000259" key="11">
    <source>
        <dbReference type="PROSITE" id="PS52040"/>
    </source>
</evidence>
<sequence length="839" mass="96180">MFEKNKESLPITYEYETIEDEIKQSYLDYAMSVIIGRAIPDIRDGLKPVHRRVIFAMHELNNIWNKKYLKSARVVGDVIGKYHPHGDCAVYDAIVRMAQVFSMRYVLIDGQGNFGSIDGDNAAAMRYTEVRMSRITNEFLYDIEKSTVDWVDNYDGSEKIPEFLPSRIPNLLINGTSGIAVGMATNIPPHNIKEVINACLAFIDNNKISIEDLMKYIKGPDFPTSGIIHGKSGILDAYKTGKGRIYIRAKYIIEKNKITGNEKIIITELPYQVNKARLIEKIAYLVKKKRLFGINELRDESDKDGLRIVIETKRYESGEVILNNLFAHTQLEVVYSINMVAVDKGKPKKFNIKQIIEAFINQRISVITRRTLYELKKLKKRKHILEGLIIAISNIDVVIELIKSASSLEQAKNKLINIKWKKNKLYKEIIIDEYIFTEYQIKAILDLKLHRLTSLESKNYIYEYKNTLNKITNLKKILSSFDYLMEIIRNELFEISSKYGDNRKTKINAIRNEINTVDLINEEKMVVTVSRSGYAKIQPISVYQAQKRGGRGKLATIITDEDVIEHLLVASNHDTILLFSDKGKVYWLKVYEIPQKSRSYRGRPLVNLLYLDENEKITAILAINDENSNKNNYIFFATALGKVKRTYMKQFARQRNCGIIALNLEEGDRLIGAAITYGKDNVMLLASNGKSIYFKESEVRVMGRNATGVMGMRLFPKNKIISLIIIKNQKKLQKYYILTASEKGYGKRTLLEDFNLRKRGGLGVIAMRSSKRNGKLVSAIKVKESDEIILITNRGKLVRTRVKEISCISRDTQGVKLIRVNKEEKLVSVVRLGEKIDLK</sequence>
<dbReference type="InterPro" id="IPR013760">
    <property type="entry name" value="Topo_IIA-like_dom_sf"/>
</dbReference>
<dbReference type="SUPFAM" id="SSF101904">
    <property type="entry name" value="GyrA/ParC C-terminal domain-like"/>
    <property type="match status" value="1"/>
</dbReference>
<dbReference type="GO" id="GO:0034335">
    <property type="term" value="F:DNA negative supercoiling activity"/>
    <property type="evidence" value="ECO:0007669"/>
    <property type="project" value="UniProtKB-ARBA"/>
</dbReference>
<dbReference type="InterPro" id="IPR013758">
    <property type="entry name" value="Topo_IIA_A/C_ab"/>
</dbReference>
<dbReference type="InterPro" id="IPR005743">
    <property type="entry name" value="GyrA"/>
</dbReference>
<keyword evidence="9" id="KW-0963">Cytoplasm</keyword>
<dbReference type="SMART" id="SM00434">
    <property type="entry name" value="TOP4c"/>
    <property type="match status" value="1"/>
</dbReference>
<evidence type="ECO:0000256" key="7">
    <source>
        <dbReference type="ARBA" id="ARBA00023235"/>
    </source>
</evidence>
<comment type="function">
    <text evidence="9">A type II topoisomerase that negatively supercoils closed circular double-stranded (ds) DNA in an ATP-dependent manner to modulate DNA topology and maintain chromosomes in an underwound state. Negative supercoiling favors strand separation, and DNA replication, transcription, recombination and repair, all of which involve strand separation. Also able to catalyze the interconversion of other topological isomers of dsDNA rings, including catenanes and knotted rings. Type II topoisomerases break and join 2 DNA strands simultaneously in an ATP-dependent manner.</text>
</comment>
<reference evidence="12 13" key="1">
    <citation type="journal article" date="2015" name="Genome Biol. Evol.">
        <title>Genome evolution in the primary endosymbiont of whiteflies sheds light on their divergence.</title>
        <authorList>
            <person name="Santos-Garcia D."/>
            <person name="Vargas-Chavez C."/>
            <person name="Moya A."/>
            <person name="Latorre A."/>
            <person name="Silva"/>
            <person name="F J."/>
        </authorList>
    </citation>
    <scope>NUCLEOTIDE SEQUENCE [LARGE SCALE GENOMIC DNA]</scope>
    <source>
        <strain evidence="13">AD-VLC</strain>
    </source>
</reference>
<dbReference type="NCBIfam" id="NF004044">
    <property type="entry name" value="PRK05561.1"/>
    <property type="match status" value="1"/>
</dbReference>
<comment type="subunit">
    <text evidence="8">Heterotetramer composed of ParC and ParE.</text>
</comment>
<evidence type="ECO:0000256" key="5">
    <source>
        <dbReference type="ARBA" id="ARBA00023029"/>
    </source>
</evidence>
<evidence type="ECO:0000256" key="2">
    <source>
        <dbReference type="ARBA" id="ARBA00008263"/>
    </source>
</evidence>
<dbReference type="SUPFAM" id="SSF56719">
    <property type="entry name" value="Type II DNA topoisomerase"/>
    <property type="match status" value="1"/>
</dbReference>
<dbReference type="CDD" id="cd00187">
    <property type="entry name" value="TOP4c"/>
    <property type="match status" value="1"/>
</dbReference>
<evidence type="ECO:0000256" key="9">
    <source>
        <dbReference type="HAMAP-Rule" id="MF_01897"/>
    </source>
</evidence>
<dbReference type="FunFam" id="3.30.1360.40:FF:000002">
    <property type="entry name" value="DNA gyrase subunit A"/>
    <property type="match status" value="1"/>
</dbReference>
<evidence type="ECO:0000256" key="10">
    <source>
        <dbReference type="PROSITE-ProRule" id="PRU01384"/>
    </source>
</evidence>
<dbReference type="Proteomes" id="UP000032800">
    <property type="component" value="Chromosome I"/>
</dbReference>
<dbReference type="GO" id="GO:0006261">
    <property type="term" value="P:DNA-templated DNA replication"/>
    <property type="evidence" value="ECO:0007669"/>
    <property type="project" value="UniProtKB-UniRule"/>
</dbReference>
<comment type="subunit">
    <text evidence="9">Heterotetramer, composed of two GyrA and two GyrB chains. In the heterotetramer, GyrA contains the active site tyrosine that forms a transient covalent intermediate with DNA, while GyrB binds cofactors and catalyzes ATP hydrolysis.</text>
</comment>
<dbReference type="Gene3D" id="3.30.1360.40">
    <property type="match status" value="1"/>
</dbReference>
<evidence type="ECO:0000256" key="1">
    <source>
        <dbReference type="ARBA" id="ARBA00000185"/>
    </source>
</evidence>
<dbReference type="FunFam" id="3.90.199.10:FF:000001">
    <property type="entry name" value="DNA gyrase subunit A"/>
    <property type="match status" value="1"/>
</dbReference>
<comment type="similarity">
    <text evidence="2 9">Belongs to the type II topoisomerase GyrA/ParC subunit family.</text>
</comment>
<dbReference type="GO" id="GO:0005524">
    <property type="term" value="F:ATP binding"/>
    <property type="evidence" value="ECO:0007669"/>
    <property type="project" value="UniProtKB-UniRule"/>
</dbReference>
<dbReference type="InterPro" id="IPR006691">
    <property type="entry name" value="GyrA/parC_rep"/>
</dbReference>
<evidence type="ECO:0000256" key="8">
    <source>
        <dbReference type="ARBA" id="ARBA00063644"/>
    </source>
</evidence>
<dbReference type="Pfam" id="PF00521">
    <property type="entry name" value="DNA_topoisoIV"/>
    <property type="match status" value="1"/>
</dbReference>
<dbReference type="KEGG" id="plc:PAD_264"/>
<dbReference type="EMBL" id="LN649255">
    <property type="protein sequence ID" value="CEI58824.1"/>
    <property type="molecule type" value="Genomic_DNA"/>
</dbReference>
<keyword evidence="3 9" id="KW-0547">Nucleotide-binding</keyword>
<dbReference type="InterPro" id="IPR035516">
    <property type="entry name" value="Gyrase/topoIV_suA_C"/>
</dbReference>
<gene>
    <name evidence="9 12" type="primary">gyrA</name>
    <name evidence="12" type="ORF">PAD_264</name>
</gene>
<dbReference type="Gene3D" id="1.10.268.10">
    <property type="entry name" value="Topoisomerase, domain 3"/>
    <property type="match status" value="1"/>
</dbReference>
<dbReference type="AlphaFoldDB" id="A0A8D9NB08"/>
<dbReference type="GO" id="GO:0005694">
    <property type="term" value="C:chromosome"/>
    <property type="evidence" value="ECO:0007669"/>
    <property type="project" value="InterPro"/>
</dbReference>
<dbReference type="HAMAP" id="MF_01897">
    <property type="entry name" value="GyrA"/>
    <property type="match status" value="1"/>
</dbReference>
<dbReference type="EC" id="5.6.2.2" evidence="9"/>
<dbReference type="Gene3D" id="3.90.199.10">
    <property type="entry name" value="Topoisomerase II, domain 5"/>
    <property type="match status" value="1"/>
</dbReference>
<dbReference type="GO" id="GO:0006265">
    <property type="term" value="P:DNA topological change"/>
    <property type="evidence" value="ECO:0007669"/>
    <property type="project" value="UniProtKB-UniRule"/>
</dbReference>
<name>A0A8D9NB08_9GAMM</name>
<feature type="domain" description="Topo IIA-type catalytic" evidence="11">
    <location>
        <begin position="39"/>
        <end position="519"/>
    </location>
</feature>
<dbReference type="GO" id="GO:0005737">
    <property type="term" value="C:cytoplasm"/>
    <property type="evidence" value="ECO:0007669"/>
    <property type="project" value="UniProtKB-SubCell"/>
</dbReference>
<evidence type="ECO:0000313" key="13">
    <source>
        <dbReference type="Proteomes" id="UP000032800"/>
    </source>
</evidence>
<evidence type="ECO:0000256" key="3">
    <source>
        <dbReference type="ARBA" id="ARBA00022741"/>
    </source>
</evidence>
<dbReference type="RefSeq" id="WP_219848657.1">
    <property type="nucleotide sequence ID" value="NZ_LN649255.1"/>
</dbReference>
<comment type="catalytic activity">
    <reaction evidence="1 9 10">
        <text>ATP-dependent breakage, passage and rejoining of double-stranded DNA.</text>
        <dbReference type="EC" id="5.6.2.2"/>
    </reaction>
</comment>
<evidence type="ECO:0000256" key="4">
    <source>
        <dbReference type="ARBA" id="ARBA00022840"/>
    </source>
</evidence>
<dbReference type="InterPro" id="IPR002205">
    <property type="entry name" value="Topo_IIA_dom_A"/>
</dbReference>
<keyword evidence="6 9" id="KW-0238">DNA-binding</keyword>
<dbReference type="GO" id="GO:0003677">
    <property type="term" value="F:DNA binding"/>
    <property type="evidence" value="ECO:0007669"/>
    <property type="project" value="UniProtKB-UniRule"/>
</dbReference>
<comment type="subcellular location">
    <subcellularLocation>
        <location evidence="9">Cytoplasm</location>
    </subcellularLocation>
</comment>
<dbReference type="Gene3D" id="2.120.10.90">
    <property type="entry name" value="DNA gyrase/topoisomerase IV, subunit A, C-terminal"/>
    <property type="match status" value="1"/>
</dbReference>
<dbReference type="PROSITE" id="PS52040">
    <property type="entry name" value="TOPO_IIA"/>
    <property type="match status" value="1"/>
</dbReference>
<proteinExistence type="inferred from homology"/>
<evidence type="ECO:0000256" key="6">
    <source>
        <dbReference type="ARBA" id="ARBA00023125"/>
    </source>
</evidence>
<dbReference type="GO" id="GO:0009330">
    <property type="term" value="C:DNA topoisomerase type II (double strand cut, ATP-hydrolyzing) complex"/>
    <property type="evidence" value="ECO:0007669"/>
    <property type="project" value="TreeGrafter"/>
</dbReference>